<dbReference type="AlphaFoldDB" id="U7QTC7"/>
<sequence length="89" mass="9897">MLTLITYMPSWHLIVITVIFTKEGEAGEHEIYGHSLFCNTNFDEFLACVNLSGVNMGKDARAPMSSAPDAPKKLFGFKAPFLPIETDFI</sequence>
<keyword evidence="2" id="KW-1185">Reference proteome</keyword>
<gene>
    <name evidence="1" type="ORF">O185_21155</name>
</gene>
<reference evidence="1 2" key="1">
    <citation type="submission" date="2013-10" db="EMBL/GenBank/DDBJ databases">
        <title>Whole Genome Shotgun Sequence of Photorhabdus temperata J3.</title>
        <authorList>
            <person name="Park G.-S."/>
            <person name="Hong S.-J."/>
            <person name="Shin J.-H."/>
        </authorList>
    </citation>
    <scope>NUCLEOTIDE SEQUENCE [LARGE SCALE GENOMIC DNA]</scope>
    <source>
        <strain evidence="1 2">J3</strain>
    </source>
</reference>
<proteinExistence type="predicted"/>
<dbReference type="PATRIC" id="fig|1389415.4.peg.4233"/>
<name>U7QTC7_PHOTE</name>
<dbReference type="Proteomes" id="UP000017133">
    <property type="component" value="Unassembled WGS sequence"/>
</dbReference>
<protein>
    <submittedName>
        <fullName evidence="1">Uncharacterized protein</fullName>
    </submittedName>
</protein>
<evidence type="ECO:0000313" key="1">
    <source>
        <dbReference type="EMBL" id="ERT11118.1"/>
    </source>
</evidence>
<comment type="caution">
    <text evidence="1">The sequence shown here is derived from an EMBL/GenBank/DDBJ whole genome shotgun (WGS) entry which is preliminary data.</text>
</comment>
<accession>U7QTC7</accession>
<organism evidence="1 2">
    <name type="scientific">Photorhabdus temperata J3</name>
    <dbReference type="NCBI Taxonomy" id="1389415"/>
    <lineage>
        <taxon>Bacteria</taxon>
        <taxon>Pseudomonadati</taxon>
        <taxon>Pseudomonadota</taxon>
        <taxon>Gammaproteobacteria</taxon>
        <taxon>Enterobacterales</taxon>
        <taxon>Morganellaceae</taxon>
        <taxon>Photorhabdus</taxon>
    </lineage>
</organism>
<evidence type="ECO:0000313" key="2">
    <source>
        <dbReference type="Proteomes" id="UP000017133"/>
    </source>
</evidence>
<dbReference type="EMBL" id="AXDT01000226">
    <property type="protein sequence ID" value="ERT11118.1"/>
    <property type="molecule type" value="Genomic_DNA"/>
</dbReference>